<proteinExistence type="predicted"/>
<name>A0A6I8NK74_ORNAN</name>
<dbReference type="GeneTree" id="ENSGT01040000240444"/>
<evidence type="ECO:0000313" key="12">
    <source>
        <dbReference type="Ensembl" id="ENSOANP00000041528.1"/>
    </source>
</evidence>
<feature type="transmembrane region" description="Helical" evidence="10">
    <location>
        <begin position="202"/>
        <end position="230"/>
    </location>
</feature>
<dbReference type="PROSITE" id="PS50262">
    <property type="entry name" value="G_PROTEIN_RECEP_F1_2"/>
    <property type="match status" value="1"/>
</dbReference>
<keyword evidence="8" id="KW-0807">Transducer</keyword>
<dbReference type="SUPFAM" id="SSF81321">
    <property type="entry name" value="Family A G protein-coupled receptor-like"/>
    <property type="match status" value="1"/>
</dbReference>
<dbReference type="OrthoDB" id="9435792at2759"/>
<feature type="transmembrane region" description="Helical" evidence="10">
    <location>
        <begin position="75"/>
        <end position="99"/>
    </location>
</feature>
<feature type="transmembrane region" description="Helical" evidence="10">
    <location>
        <begin position="251"/>
        <end position="271"/>
    </location>
</feature>
<keyword evidence="13" id="KW-1185">Reference proteome</keyword>
<dbReference type="Gene3D" id="1.20.1070.10">
    <property type="entry name" value="Rhodopsin 7-helix transmembrane proteins"/>
    <property type="match status" value="1"/>
</dbReference>
<comment type="subcellular location">
    <subcellularLocation>
        <location evidence="1">Membrane</location>
        <topology evidence="1">Multi-pass membrane protein</topology>
    </subcellularLocation>
</comment>
<keyword evidence="2 10" id="KW-0812">Transmembrane</keyword>
<dbReference type="GO" id="GO:0004930">
    <property type="term" value="F:G protein-coupled receptor activity"/>
    <property type="evidence" value="ECO:0000318"/>
    <property type="project" value="GO_Central"/>
</dbReference>
<dbReference type="Ensembl" id="ENSOANT00000068200.1">
    <property type="protein sequence ID" value="ENSOANP00000041528.1"/>
    <property type="gene ID" value="ENSOANG00000040101.1"/>
</dbReference>
<evidence type="ECO:0000256" key="7">
    <source>
        <dbReference type="ARBA" id="ARBA00023180"/>
    </source>
</evidence>
<organism evidence="12 13">
    <name type="scientific">Ornithorhynchus anatinus</name>
    <name type="common">Duckbill platypus</name>
    <dbReference type="NCBI Taxonomy" id="9258"/>
    <lineage>
        <taxon>Eukaryota</taxon>
        <taxon>Metazoa</taxon>
        <taxon>Chordata</taxon>
        <taxon>Craniata</taxon>
        <taxon>Vertebrata</taxon>
        <taxon>Euteleostomi</taxon>
        <taxon>Mammalia</taxon>
        <taxon>Monotremata</taxon>
        <taxon>Ornithorhynchidae</taxon>
        <taxon>Ornithorhynchus</taxon>
    </lineage>
</organism>
<dbReference type="Bgee" id="ENSOANG00000040101">
    <property type="expression patterns" value="Expressed in liver and 6 other cell types or tissues"/>
</dbReference>
<feature type="transmembrane region" description="Helical" evidence="10">
    <location>
        <begin position="40"/>
        <end position="63"/>
    </location>
</feature>
<evidence type="ECO:0000256" key="2">
    <source>
        <dbReference type="ARBA" id="ARBA00022692"/>
    </source>
</evidence>
<dbReference type="Proteomes" id="UP000002279">
    <property type="component" value="Chromosome 6"/>
</dbReference>
<dbReference type="InterPro" id="IPR017452">
    <property type="entry name" value="GPCR_Rhodpsn_7TM"/>
</dbReference>
<feature type="region of interest" description="Disordered" evidence="9">
    <location>
        <begin position="336"/>
        <end position="368"/>
    </location>
</feature>
<keyword evidence="6" id="KW-0675">Receptor</keyword>
<feature type="region of interest" description="Disordered" evidence="9">
    <location>
        <begin position="1"/>
        <end position="22"/>
    </location>
</feature>
<gene>
    <name evidence="12" type="primary">LOC100681472</name>
</gene>
<dbReference type="GO" id="GO:0005886">
    <property type="term" value="C:plasma membrane"/>
    <property type="evidence" value="ECO:0000318"/>
    <property type="project" value="GO_Central"/>
</dbReference>
<evidence type="ECO:0000256" key="3">
    <source>
        <dbReference type="ARBA" id="ARBA00022989"/>
    </source>
</evidence>
<evidence type="ECO:0000256" key="5">
    <source>
        <dbReference type="ARBA" id="ARBA00023136"/>
    </source>
</evidence>
<sequence length="368" mass="39918">MNPTTGDGPPGPATPAMGGNVPNSSEDNCSDMQMAFLPSLYAATYTVVFVPGLLANGTALWVLCRFVRQKNKAVIFMVNLSVADLAHVLSLPLRIYYYVNLHWPFPPSLCLFCFYLKYLNMYASICFLACISLQRCFFLVRPLAARGWRRRYDVAISAAVWVAVGAACLPLPLLRAAQPAKPGFRTAGACFSDLGLRPLGPAVAAGLLTAAELGGFVLPVAVIAGGTWCARRCLRRTPAPAPHRPGDPHRALRMLALCAAVFAVCFTPYHLSLPFFLLAKRGFFSNCAVVHTALTLHATSLGLASLNCWLDPLVYYFSTSQFRSLLRWRPPTPGHSWTAAPQTATAPEPRRAPPTQANSHSALVQISN</sequence>
<evidence type="ECO:0000256" key="1">
    <source>
        <dbReference type="ARBA" id="ARBA00004141"/>
    </source>
</evidence>
<dbReference type="KEGG" id="oaa:100681472"/>
<reference evidence="12" key="3">
    <citation type="submission" date="2025-09" db="UniProtKB">
        <authorList>
            <consortium name="Ensembl"/>
        </authorList>
    </citation>
    <scope>IDENTIFICATION</scope>
    <source>
        <strain evidence="12">Glennie</strain>
    </source>
</reference>
<keyword evidence="4" id="KW-0297">G-protein coupled receptor</keyword>
<evidence type="ECO:0000313" key="13">
    <source>
        <dbReference type="Proteomes" id="UP000002279"/>
    </source>
</evidence>
<dbReference type="Pfam" id="PF00001">
    <property type="entry name" value="7tm_1"/>
    <property type="match status" value="1"/>
</dbReference>
<evidence type="ECO:0000256" key="9">
    <source>
        <dbReference type="SAM" id="MobiDB-lite"/>
    </source>
</evidence>
<evidence type="ECO:0000256" key="10">
    <source>
        <dbReference type="SAM" id="Phobius"/>
    </source>
</evidence>
<protein>
    <recommendedName>
        <fullName evidence="11">G-protein coupled receptors family 1 profile domain-containing protein</fullName>
    </recommendedName>
</protein>
<keyword evidence="7" id="KW-0325">Glycoprotein</keyword>
<keyword evidence="5 10" id="KW-0472">Membrane</keyword>
<dbReference type="InParanoid" id="A0A6I8NK74"/>
<dbReference type="PANTHER" id="PTHR24232">
    <property type="entry name" value="G-PROTEIN COUPLED RECEPTOR"/>
    <property type="match status" value="1"/>
</dbReference>
<feature type="domain" description="G-protein coupled receptors family 1 profile" evidence="11">
    <location>
        <begin position="55"/>
        <end position="315"/>
    </location>
</feature>
<feature type="transmembrane region" description="Helical" evidence="10">
    <location>
        <begin position="119"/>
        <end position="140"/>
    </location>
</feature>
<dbReference type="InterPro" id="IPR000276">
    <property type="entry name" value="GPCR_Rhodpsn"/>
</dbReference>
<dbReference type="AlphaFoldDB" id="A0A6I8NK74"/>
<dbReference type="GeneID" id="100681472"/>
<dbReference type="RefSeq" id="XP_028922980.1">
    <property type="nucleotide sequence ID" value="XM_029067147.2"/>
</dbReference>
<reference evidence="12 13" key="1">
    <citation type="journal article" date="2008" name="Nature">
        <title>Genome analysis of the platypus reveals unique signatures of evolution.</title>
        <authorList>
            <person name="Warren W.C."/>
            <person name="Hillier L.W."/>
            <person name="Marshall Graves J.A."/>
            <person name="Birney E."/>
            <person name="Ponting C.P."/>
            <person name="Grutzner F."/>
            <person name="Belov K."/>
            <person name="Miller W."/>
            <person name="Clarke L."/>
            <person name="Chinwalla A.T."/>
            <person name="Yang S.P."/>
            <person name="Heger A."/>
            <person name="Locke D.P."/>
            <person name="Miethke P."/>
            <person name="Waters P.D."/>
            <person name="Veyrunes F."/>
            <person name="Fulton L."/>
            <person name="Fulton B."/>
            <person name="Graves T."/>
            <person name="Wallis J."/>
            <person name="Puente X.S."/>
            <person name="Lopez-Otin C."/>
            <person name="Ordonez G.R."/>
            <person name="Eichler E.E."/>
            <person name="Chen L."/>
            <person name="Cheng Z."/>
            <person name="Deakin J.E."/>
            <person name="Alsop A."/>
            <person name="Thompson K."/>
            <person name="Kirby P."/>
            <person name="Papenfuss A.T."/>
            <person name="Wakefield M.J."/>
            <person name="Olender T."/>
            <person name="Lancet D."/>
            <person name="Huttley G.A."/>
            <person name="Smit A.F."/>
            <person name="Pask A."/>
            <person name="Temple-Smith P."/>
            <person name="Batzer M.A."/>
            <person name="Walker J.A."/>
            <person name="Konkel M.K."/>
            <person name="Harris R.S."/>
            <person name="Whittington C.M."/>
            <person name="Wong E.S."/>
            <person name="Gemmell N.J."/>
            <person name="Buschiazzo E."/>
            <person name="Vargas Jentzsch I.M."/>
            <person name="Merkel A."/>
            <person name="Schmitz J."/>
            <person name="Zemann A."/>
            <person name="Churakov G."/>
            <person name="Kriegs J.O."/>
            <person name="Brosius J."/>
            <person name="Murchison E.P."/>
            <person name="Sachidanandam R."/>
            <person name="Smith C."/>
            <person name="Hannon G.J."/>
            <person name="Tsend-Ayush E."/>
            <person name="McMillan D."/>
            <person name="Attenborough R."/>
            <person name="Rens W."/>
            <person name="Ferguson-Smith M."/>
            <person name="Lefevre C.M."/>
            <person name="Sharp J.A."/>
            <person name="Nicholas K.R."/>
            <person name="Ray D.A."/>
            <person name="Kube M."/>
            <person name="Reinhardt R."/>
            <person name="Pringle T.H."/>
            <person name="Taylor J."/>
            <person name="Jones R.C."/>
            <person name="Nixon B."/>
            <person name="Dacheux J.L."/>
            <person name="Niwa H."/>
            <person name="Sekita Y."/>
            <person name="Huang X."/>
            <person name="Stark A."/>
            <person name="Kheradpour P."/>
            <person name="Kellis M."/>
            <person name="Flicek P."/>
            <person name="Chen Y."/>
            <person name="Webber C."/>
            <person name="Hardison R."/>
            <person name="Nelson J."/>
            <person name="Hallsworth-Pepin K."/>
            <person name="Delehaunty K."/>
            <person name="Markovic C."/>
            <person name="Minx P."/>
            <person name="Feng Y."/>
            <person name="Kremitzki C."/>
            <person name="Mitreva M."/>
            <person name="Glasscock J."/>
            <person name="Wylie T."/>
            <person name="Wohldmann P."/>
            <person name="Thiru P."/>
            <person name="Nhan M.N."/>
            <person name="Pohl C.S."/>
            <person name="Smith S.M."/>
            <person name="Hou S."/>
            <person name="Nefedov M."/>
            <person name="de Jong P.J."/>
            <person name="Renfree M.B."/>
            <person name="Mardis E.R."/>
            <person name="Wilson R.K."/>
        </authorList>
    </citation>
    <scope>NUCLEOTIDE SEQUENCE [LARGE SCALE GENOMIC DNA]</scope>
    <source>
        <strain evidence="12 13">Glennie</strain>
    </source>
</reference>
<reference evidence="12" key="2">
    <citation type="submission" date="2025-08" db="UniProtKB">
        <authorList>
            <consortium name="Ensembl"/>
        </authorList>
    </citation>
    <scope>IDENTIFICATION</scope>
    <source>
        <strain evidence="12">Glennie</strain>
    </source>
</reference>
<feature type="transmembrane region" description="Helical" evidence="10">
    <location>
        <begin position="152"/>
        <end position="174"/>
    </location>
</feature>
<feature type="compositionally biased region" description="Low complexity" evidence="9">
    <location>
        <begin position="338"/>
        <end position="357"/>
    </location>
</feature>
<dbReference type="PRINTS" id="PR00237">
    <property type="entry name" value="GPCRRHODOPSN"/>
</dbReference>
<evidence type="ECO:0000256" key="8">
    <source>
        <dbReference type="ARBA" id="ARBA00023224"/>
    </source>
</evidence>
<evidence type="ECO:0000256" key="6">
    <source>
        <dbReference type="ARBA" id="ARBA00023170"/>
    </source>
</evidence>
<evidence type="ECO:0000256" key="4">
    <source>
        <dbReference type="ARBA" id="ARBA00023040"/>
    </source>
</evidence>
<feature type="compositionally biased region" description="Polar residues" evidence="9">
    <location>
        <begin position="358"/>
        <end position="368"/>
    </location>
</feature>
<feature type="transmembrane region" description="Helical" evidence="10">
    <location>
        <begin position="283"/>
        <end position="310"/>
    </location>
</feature>
<dbReference type="OMA" id="DPQMSFQ"/>
<accession>A0A6I8NK74</accession>
<dbReference type="PRINTS" id="PR01157">
    <property type="entry name" value="P2YPURNOCPTR"/>
</dbReference>
<keyword evidence="3 10" id="KW-1133">Transmembrane helix</keyword>
<dbReference type="PANTHER" id="PTHR24232:SF6">
    <property type="entry name" value="PURINERGIC RECEPTOR P2Y, G-PROTEIN COUPLED 10B"/>
    <property type="match status" value="1"/>
</dbReference>
<evidence type="ECO:0000259" key="11">
    <source>
        <dbReference type="PROSITE" id="PS50262"/>
    </source>
</evidence>
<dbReference type="GO" id="GO:0007186">
    <property type="term" value="P:G protein-coupled receptor signaling pathway"/>
    <property type="evidence" value="ECO:0000318"/>
    <property type="project" value="GO_Central"/>
</dbReference>